<name>A0A2Y9C4X1_9FIRM</name>
<dbReference type="PANTHER" id="PTHR10000:SF25">
    <property type="entry name" value="PHOSPHATASE YKRA-RELATED"/>
    <property type="match status" value="1"/>
</dbReference>
<dbReference type="Pfam" id="PF08282">
    <property type="entry name" value="Hydrolase_3"/>
    <property type="match status" value="1"/>
</dbReference>
<evidence type="ECO:0008006" key="3">
    <source>
        <dbReference type="Google" id="ProtNLM"/>
    </source>
</evidence>
<protein>
    <recommendedName>
        <fullName evidence="3">Cof subfamily of IIB subfamily of haloacid dehalogenase superfamily/HAD-superfamily hydrolase, subfamily IIB</fullName>
    </recommendedName>
</protein>
<dbReference type="NCBIfam" id="TIGR00099">
    <property type="entry name" value="Cof-subfamily"/>
    <property type="match status" value="1"/>
</dbReference>
<dbReference type="InterPro" id="IPR000150">
    <property type="entry name" value="Cof"/>
</dbReference>
<dbReference type="Gene3D" id="3.30.1240.10">
    <property type="match status" value="1"/>
</dbReference>
<comment type="caution">
    <text evidence="1">The sequence shown here is derived from an EMBL/GenBank/DDBJ whole genome shotgun (WGS) entry which is preliminary data.</text>
</comment>
<dbReference type="EMBL" id="QGDL01000004">
    <property type="protein sequence ID" value="PWJ30264.1"/>
    <property type="molecule type" value="Genomic_DNA"/>
</dbReference>
<organism evidence="1 2">
    <name type="scientific">Faecalicatena orotica</name>
    <dbReference type="NCBI Taxonomy" id="1544"/>
    <lineage>
        <taxon>Bacteria</taxon>
        <taxon>Bacillati</taxon>
        <taxon>Bacillota</taxon>
        <taxon>Clostridia</taxon>
        <taxon>Lachnospirales</taxon>
        <taxon>Lachnospiraceae</taxon>
        <taxon>Faecalicatena</taxon>
    </lineage>
</organism>
<dbReference type="GO" id="GO:0005829">
    <property type="term" value="C:cytosol"/>
    <property type="evidence" value="ECO:0007669"/>
    <property type="project" value="TreeGrafter"/>
</dbReference>
<accession>A0A2Y9C4X1</accession>
<dbReference type="SUPFAM" id="SSF56784">
    <property type="entry name" value="HAD-like"/>
    <property type="match status" value="1"/>
</dbReference>
<dbReference type="InterPro" id="IPR036412">
    <property type="entry name" value="HAD-like_sf"/>
</dbReference>
<reference evidence="1 2" key="1">
    <citation type="submission" date="2018-05" db="EMBL/GenBank/DDBJ databases">
        <title>The Hungate 1000. A catalogue of reference genomes from the rumen microbiome.</title>
        <authorList>
            <person name="Kelly W."/>
        </authorList>
    </citation>
    <scope>NUCLEOTIDE SEQUENCE [LARGE SCALE GENOMIC DNA]</scope>
    <source>
        <strain evidence="1 2">NLAE-zl-C242</strain>
    </source>
</reference>
<sequence length="290" mass="31818">MRKLIVFDIDGTLRDEVLGIPESIPFVLRQLKRKGHEAAICTGRSLGTVQDDVLELGIENLITGGGSYISHKDVSVFETALDADAAAGVFHYLTDPCTDGVGGVLEGRDEIFMNQAAADILNQMNLEKSKKLTSRQREKFFKNEKIMYQDNIEEFHPGQVDIHKICLWCSPPVYRRIGEMFGAGRTELAQQGSWNEYGYYEIIPHGAGKGAAVVRLCEYLGIGIQDTLAFGDGRNDIEMLKICGTGIAMANGADELLASADSICGKPMEDGIYVELVKRGLIPRSSLRGI</sequence>
<gene>
    <name evidence="1" type="ORF">A8806_104132</name>
</gene>
<dbReference type="PANTHER" id="PTHR10000">
    <property type="entry name" value="PHOSPHOSERINE PHOSPHATASE"/>
    <property type="match status" value="1"/>
</dbReference>
<dbReference type="GO" id="GO:0000287">
    <property type="term" value="F:magnesium ion binding"/>
    <property type="evidence" value="ECO:0007669"/>
    <property type="project" value="TreeGrafter"/>
</dbReference>
<dbReference type="AlphaFoldDB" id="A0A2Y9C4X1"/>
<dbReference type="Proteomes" id="UP000245845">
    <property type="component" value="Unassembled WGS sequence"/>
</dbReference>
<evidence type="ECO:0000313" key="2">
    <source>
        <dbReference type="Proteomes" id="UP000245845"/>
    </source>
</evidence>
<dbReference type="Gene3D" id="3.40.50.1000">
    <property type="entry name" value="HAD superfamily/HAD-like"/>
    <property type="match status" value="1"/>
</dbReference>
<proteinExistence type="predicted"/>
<dbReference type="InterPro" id="IPR023214">
    <property type="entry name" value="HAD_sf"/>
</dbReference>
<keyword evidence="2" id="KW-1185">Reference proteome</keyword>
<evidence type="ECO:0000313" key="1">
    <source>
        <dbReference type="EMBL" id="PWJ30264.1"/>
    </source>
</evidence>
<dbReference type="GO" id="GO:0016791">
    <property type="term" value="F:phosphatase activity"/>
    <property type="evidence" value="ECO:0007669"/>
    <property type="project" value="TreeGrafter"/>
</dbReference>
<dbReference type="RefSeq" id="WP_181368630.1">
    <property type="nucleotide sequence ID" value="NZ_BAAACK010000019.1"/>
</dbReference>